<evidence type="ECO:0000313" key="3">
    <source>
        <dbReference type="Proteomes" id="UP000034841"/>
    </source>
</evidence>
<name>A0A0F8DCZ4_CERFI</name>
<comment type="caution">
    <text evidence="2">The sequence shown here is derived from an EMBL/GenBank/DDBJ whole genome shotgun (WGS) entry which is preliminary data.</text>
</comment>
<dbReference type="Proteomes" id="UP000034841">
    <property type="component" value="Unassembled WGS sequence"/>
</dbReference>
<proteinExistence type="predicted"/>
<evidence type="ECO:0000313" key="2">
    <source>
        <dbReference type="EMBL" id="KKF93894.1"/>
    </source>
</evidence>
<sequence>MSSVSGHSSRRPRKFALRPPHKARSLNDDASVSDSINSDDQIFASGSSDTTSNMDDAVSVSVSMSNHNKTGMASGYHLDFLFDFVFLLEAAEPTAV</sequence>
<feature type="compositionally biased region" description="Polar residues" evidence="1">
    <location>
        <begin position="28"/>
        <end position="51"/>
    </location>
</feature>
<feature type="region of interest" description="Disordered" evidence="1">
    <location>
        <begin position="1"/>
        <end position="55"/>
    </location>
</feature>
<organism evidence="2 3">
    <name type="scientific">Ceratocystis fimbriata f. sp. platani</name>
    <dbReference type="NCBI Taxonomy" id="88771"/>
    <lineage>
        <taxon>Eukaryota</taxon>
        <taxon>Fungi</taxon>
        <taxon>Dikarya</taxon>
        <taxon>Ascomycota</taxon>
        <taxon>Pezizomycotina</taxon>
        <taxon>Sordariomycetes</taxon>
        <taxon>Hypocreomycetidae</taxon>
        <taxon>Microascales</taxon>
        <taxon>Ceratocystidaceae</taxon>
        <taxon>Ceratocystis</taxon>
    </lineage>
</organism>
<reference evidence="2 3" key="1">
    <citation type="submission" date="2015-04" db="EMBL/GenBank/DDBJ databases">
        <title>Genome sequence of Ceratocystis platani, a major pathogen of plane trees.</title>
        <authorList>
            <person name="Belbahri L."/>
        </authorList>
    </citation>
    <scope>NUCLEOTIDE SEQUENCE [LARGE SCALE GENOMIC DNA]</scope>
    <source>
        <strain evidence="2 3">CFO</strain>
    </source>
</reference>
<accession>A0A0F8DCZ4</accession>
<gene>
    <name evidence="2" type="ORF">CFO_g3760</name>
</gene>
<feature type="compositionally biased region" description="Basic residues" evidence="1">
    <location>
        <begin position="8"/>
        <end position="24"/>
    </location>
</feature>
<keyword evidence="3" id="KW-1185">Reference proteome</keyword>
<protein>
    <submittedName>
        <fullName evidence="2">Uncharacterized protein</fullName>
    </submittedName>
</protein>
<dbReference type="AlphaFoldDB" id="A0A0F8DCZ4"/>
<dbReference type="EMBL" id="LBBL01000202">
    <property type="protein sequence ID" value="KKF93894.1"/>
    <property type="molecule type" value="Genomic_DNA"/>
</dbReference>
<evidence type="ECO:0000256" key="1">
    <source>
        <dbReference type="SAM" id="MobiDB-lite"/>
    </source>
</evidence>